<accession>A0A498HDV3</accession>
<evidence type="ECO:0000259" key="9">
    <source>
        <dbReference type="Pfam" id="PF00862"/>
    </source>
</evidence>
<dbReference type="FunFam" id="3.40.50.2000:FF:000006">
    <property type="entry name" value="Sucrose synthase"/>
    <property type="match status" value="2"/>
</dbReference>
<comment type="catalytic activity">
    <reaction evidence="6">
        <text>an NDP-alpha-D-glucose + D-fructose = a ribonucleoside 5'-diphosphate + sucrose + H(+)</text>
        <dbReference type="Rhea" id="RHEA:16241"/>
        <dbReference type="ChEBI" id="CHEBI:15378"/>
        <dbReference type="ChEBI" id="CHEBI:17992"/>
        <dbReference type="ChEBI" id="CHEBI:37721"/>
        <dbReference type="ChEBI" id="CHEBI:57930"/>
        <dbReference type="ChEBI" id="CHEBI:76533"/>
        <dbReference type="EC" id="2.4.1.13"/>
    </reaction>
</comment>
<comment type="caution">
    <text evidence="12">The sequence shown here is derived from an EMBL/GenBank/DDBJ whole genome shotgun (WGS) entry which is preliminary data.</text>
</comment>
<proteinExistence type="inferred from homology"/>
<feature type="domain" description="Sucrose synthase N-terminal" evidence="10">
    <location>
        <begin position="9"/>
        <end position="123"/>
    </location>
</feature>
<comment type="function">
    <text evidence="1">Sucrose-cleaving enzyme that provides UDP-glucose and fructose for various metabolic pathways.</text>
</comment>
<feature type="domain" description="Sucrose synthase N-terminal" evidence="10">
    <location>
        <begin position="789"/>
        <end position="903"/>
    </location>
</feature>
<evidence type="ECO:0000313" key="13">
    <source>
        <dbReference type="Proteomes" id="UP000290289"/>
    </source>
</evidence>
<dbReference type="GO" id="GO:0005985">
    <property type="term" value="P:sucrose metabolic process"/>
    <property type="evidence" value="ECO:0007669"/>
    <property type="project" value="InterPro"/>
</dbReference>
<evidence type="ECO:0000256" key="5">
    <source>
        <dbReference type="ARBA" id="ARBA00022679"/>
    </source>
</evidence>
<evidence type="ECO:0000259" key="11">
    <source>
        <dbReference type="Pfam" id="PF24862"/>
    </source>
</evidence>
<evidence type="ECO:0000256" key="2">
    <source>
        <dbReference type="ARBA" id="ARBA00005894"/>
    </source>
</evidence>
<evidence type="ECO:0000256" key="7">
    <source>
        <dbReference type="SAM" id="MobiDB-lite"/>
    </source>
</evidence>
<feature type="domain" description="Sucrose synthase EPBD" evidence="11">
    <location>
        <begin position="159"/>
        <end position="246"/>
    </location>
</feature>
<dbReference type="FunFam" id="1.20.120.1230:FF:000001">
    <property type="entry name" value="Sucrose synthase"/>
    <property type="match status" value="2"/>
</dbReference>
<evidence type="ECO:0000259" key="8">
    <source>
        <dbReference type="Pfam" id="PF00534"/>
    </source>
</evidence>
<feature type="domain" description="Sucrose synthase EPBD" evidence="11">
    <location>
        <begin position="939"/>
        <end position="1026"/>
    </location>
</feature>
<feature type="domain" description="Glycosyl transferase family 1" evidence="8">
    <location>
        <begin position="1293"/>
        <end position="1460"/>
    </location>
</feature>
<protein>
    <recommendedName>
        <fullName evidence="3">sucrose synthase</fullName>
        <ecNumber evidence="3">2.4.1.13</ecNumber>
    </recommendedName>
</protein>
<evidence type="ECO:0000256" key="6">
    <source>
        <dbReference type="ARBA" id="ARBA00049030"/>
    </source>
</evidence>
<feature type="domain" description="Glycosyl transferase family 1" evidence="8">
    <location>
        <begin position="513"/>
        <end position="680"/>
    </location>
</feature>
<dbReference type="Gene3D" id="3.40.50.2000">
    <property type="entry name" value="Glycogen Phosphorylase B"/>
    <property type="match status" value="5"/>
</dbReference>
<dbReference type="InterPro" id="IPR001296">
    <property type="entry name" value="Glyco_trans_1"/>
</dbReference>
<evidence type="ECO:0000256" key="1">
    <source>
        <dbReference type="ARBA" id="ARBA00002595"/>
    </source>
</evidence>
<comment type="similarity">
    <text evidence="2">Belongs to the glycosyltransferase 1 family. Plant sucrose synthase subfamily.</text>
</comment>
<reference evidence="12 13" key="1">
    <citation type="submission" date="2018-10" db="EMBL/GenBank/DDBJ databases">
        <title>A high-quality apple genome assembly.</title>
        <authorList>
            <person name="Hu J."/>
        </authorList>
    </citation>
    <scope>NUCLEOTIDE SEQUENCE [LARGE SCALE GENOMIC DNA]</scope>
    <source>
        <strain evidence="13">cv. HFTH1</strain>
        <tissue evidence="12">Young leaf</tissue>
    </source>
</reference>
<name>A0A498HDV3_MALDO</name>
<dbReference type="EC" id="2.4.1.13" evidence="3"/>
<organism evidence="12 13">
    <name type="scientific">Malus domestica</name>
    <name type="common">Apple</name>
    <name type="synonym">Pyrus malus</name>
    <dbReference type="NCBI Taxonomy" id="3750"/>
    <lineage>
        <taxon>Eukaryota</taxon>
        <taxon>Viridiplantae</taxon>
        <taxon>Streptophyta</taxon>
        <taxon>Embryophyta</taxon>
        <taxon>Tracheophyta</taxon>
        <taxon>Spermatophyta</taxon>
        <taxon>Magnoliopsida</taxon>
        <taxon>eudicotyledons</taxon>
        <taxon>Gunneridae</taxon>
        <taxon>Pentapetalae</taxon>
        <taxon>rosids</taxon>
        <taxon>fabids</taxon>
        <taxon>Rosales</taxon>
        <taxon>Rosaceae</taxon>
        <taxon>Amygdaloideae</taxon>
        <taxon>Maleae</taxon>
        <taxon>Malus</taxon>
    </lineage>
</organism>
<dbReference type="InterPro" id="IPR000368">
    <property type="entry name" value="Sucrose_synth_GT-B1"/>
</dbReference>
<dbReference type="Pfam" id="PF24861">
    <property type="entry name" value="SUS_N"/>
    <property type="match status" value="2"/>
</dbReference>
<feature type="region of interest" description="Disordered" evidence="7">
    <location>
        <begin position="749"/>
        <end position="768"/>
    </location>
</feature>
<feature type="domain" description="Sucrose synthase first GT-B" evidence="9">
    <location>
        <begin position="1049"/>
        <end position="1118"/>
    </location>
</feature>
<evidence type="ECO:0000256" key="4">
    <source>
        <dbReference type="ARBA" id="ARBA00022676"/>
    </source>
</evidence>
<keyword evidence="4" id="KW-0328">Glycosyltransferase</keyword>
<dbReference type="Pfam" id="PF00534">
    <property type="entry name" value="Glycos_transf_1"/>
    <property type="match status" value="2"/>
</dbReference>
<dbReference type="InterPro" id="IPR056736">
    <property type="entry name" value="SUS_EPBD"/>
</dbReference>
<dbReference type="Pfam" id="PF00862">
    <property type="entry name" value="GT-B_Sucrose_synth"/>
    <property type="match status" value="4"/>
</dbReference>
<dbReference type="SUPFAM" id="SSF53756">
    <property type="entry name" value="UDP-Glycosyltransferase/glycogen phosphorylase"/>
    <property type="match status" value="2"/>
</dbReference>
<keyword evidence="5" id="KW-0808">Transferase</keyword>
<dbReference type="Gene3D" id="1.20.120.1230">
    <property type="match status" value="2"/>
</dbReference>
<dbReference type="Pfam" id="PF24862">
    <property type="entry name" value="SUS_EPBD"/>
    <property type="match status" value="2"/>
</dbReference>
<feature type="region of interest" description="Disordered" evidence="7">
    <location>
        <begin position="1528"/>
        <end position="1561"/>
    </location>
</feature>
<keyword evidence="13" id="KW-1185">Reference proteome</keyword>
<dbReference type="PANTHER" id="PTHR45839">
    <property type="match status" value="1"/>
</dbReference>
<dbReference type="GO" id="GO:0016157">
    <property type="term" value="F:sucrose synthase activity"/>
    <property type="evidence" value="ECO:0007669"/>
    <property type="project" value="UniProtKB-EC"/>
</dbReference>
<dbReference type="PANTHER" id="PTHR45839:SF4">
    <property type="entry name" value="SUCROSE SYNTHASE 5"/>
    <property type="match status" value="1"/>
</dbReference>
<sequence length="1561" mass="176712">MASAAAIKRSDSIADTMPDALRQSRYHMKRCFAKYIEQGRRIMKLHHLMSEMETVIDDKAERTQVLGGVLGYILCSTQEAVVVPPHVVFSIRLNPGYWEFVKVSSEDLSVEAITVRDFLKYKEALYDEKWSNDEHVLEVDFRAIDFSTPHLTLSSSIGNGIEYVTKFTTSKLAGKLENAQPLVDYLLPLNHQGEQLILNETLNTASKLQAALIVTEVYLSTLPKDTPFQNFELRFKEWGFEKGWGDTAERTKETMKILSEVLQAPDPLNMDRFFSRLPIIFNVVIFSPHGYFGQADVLGLPDTGGQVVYILDQVKAMEEELTLRIKQQGLTVKPQILVDATAKILDLMEGKPDLIIGNYTDGNLVASLMANKLGITQATIAHALEKTKYENSDINWKELDPKYHFSCQFLADTISMNATDFVIASTYQEIAGSKDRPGQYESHTAFTLPGLCRVVSGINVFDPKFNIAAPGADQSVYFPYSDKQKRLTSFYPAIEELLFSKEDNSEHLGFLVDRKKPIIFSMARLDIVKNITGLVEWYGKNKRLRNLVNLVVVGGFFDPSKSKDREEIAEIKMMHTLIEKYQLRGQIRWIAAQTDRNRNGELYRCIADTRGAFVQPALYEAFGLTVIEAMNCGLPTFATNQGGPAEIIVDGVSGFHIDPNNGDEASNKIADFFENSKTDAAYWDRFSKAGLQRIYECYTWKIYANKVLNMGSTYTFWRQLNKEQKQAKQRYIQMFFNLQYKNLVKNVPVSSDEPEQPAAPKATSKPQTTLRHLKALTVSIAKVRTAVKRSDSIADTMPDALRQSRYHMKRCFAKYIEKGRRIMKLHHLMSEMETVIDDKAERSQVLGGVLGYILCSTQEAVVIPPHVVFSIRPNPGYWEFVKVSSEDLSVEAITVRDFLKHKEALYDEKWSNDEHVLEVDFRAIDFSTPQLTLSSSVGNGIEYVTKFTTSKLAGKLENAQPLVDYLLSLNHQEEQLILNETLNTASKLQAALIVTEVYLSALPKDTPFQNFELSFKEWGFEKGWGDTAERTKETMKILSEVLQAPDPLNMDRFFSRLPTIFNVVIFSPHGYFGQADVLGLPDTGGQVVYILDQVKAMEEELTLRIKQQGLTVKPQILVDATAKILNLMEGKPDLIIGNYTDGNLVASLMANKLGITQATIAHALEKTKYEDSDINWKELDPKYHFSCQFLADTISMNATDFVIASTYQEIAGSKDRPGQYESHTAFTLPGLCRVVSGINVFDPKFNIAAPGADQSVYFPYSDKQKRLTSFYPAIEELLFSKEDSSEHLGFLVDRKKPIIFSMARLDIVKNITGLVEWYGKNKRLRNLVNLVVVGGFFDPSKSKDREEIAEIKKMHTLIEKYQLRGQIRWIAAQTDRNRNGELYRCIADTRGAFVQPALYEAFGLTVIEAMNCGLPTFATNQGGPAEIIVDGVSGFHIDPNNGDEASKKIADFFENSKTDAAYWDRFSKAGLQRIYECYTWKIYANKVLNMGSTYTFWRQLNKEQKQAKQRYIQMFFNLQYRNLVKNVPVPSDEPEQPQTTSRHHKALTVSIAKRPSNAPIP</sequence>
<dbReference type="STRING" id="3750.A0A498HDV3"/>
<dbReference type="InterPro" id="IPR056735">
    <property type="entry name" value="SUS_N"/>
</dbReference>
<dbReference type="Proteomes" id="UP000290289">
    <property type="component" value="Chromosome 17"/>
</dbReference>
<feature type="domain" description="Sucrose synthase first GT-B" evidence="9">
    <location>
        <begin position="1119"/>
        <end position="1279"/>
    </location>
</feature>
<dbReference type="EMBL" id="RDQH01000343">
    <property type="protein sequence ID" value="RXH68454.1"/>
    <property type="molecule type" value="Genomic_DNA"/>
</dbReference>
<dbReference type="Gene3D" id="3.10.450.330">
    <property type="match status" value="2"/>
</dbReference>
<dbReference type="InterPro" id="IPR012820">
    <property type="entry name" value="Sucrose_synthase_pln/cyn"/>
</dbReference>
<evidence type="ECO:0000256" key="3">
    <source>
        <dbReference type="ARBA" id="ARBA00012540"/>
    </source>
</evidence>
<feature type="domain" description="Sucrose synthase first GT-B" evidence="9">
    <location>
        <begin position="269"/>
        <end position="338"/>
    </location>
</feature>
<gene>
    <name evidence="12" type="ORF">DVH24_030787</name>
</gene>
<evidence type="ECO:0000259" key="10">
    <source>
        <dbReference type="Pfam" id="PF24861"/>
    </source>
</evidence>
<dbReference type="FunFam" id="3.10.450.330:FF:000001">
    <property type="entry name" value="Sucrose synthase"/>
    <property type="match status" value="2"/>
</dbReference>
<feature type="domain" description="Sucrose synthase first GT-B" evidence="9">
    <location>
        <begin position="339"/>
        <end position="499"/>
    </location>
</feature>
<evidence type="ECO:0000313" key="12">
    <source>
        <dbReference type="EMBL" id="RXH68454.1"/>
    </source>
</evidence>